<comment type="caution">
    <text evidence="2">The sequence shown here is derived from an EMBL/GenBank/DDBJ whole genome shotgun (WGS) entry which is preliminary data.</text>
</comment>
<feature type="region of interest" description="Disordered" evidence="1">
    <location>
        <begin position="20"/>
        <end position="81"/>
    </location>
</feature>
<accession>A0A8T0QAP6</accession>
<evidence type="ECO:0000256" key="1">
    <source>
        <dbReference type="SAM" id="MobiDB-lite"/>
    </source>
</evidence>
<dbReference type="AlphaFoldDB" id="A0A8T0QAP6"/>
<evidence type="ECO:0000313" key="2">
    <source>
        <dbReference type="EMBL" id="KAG2570923.1"/>
    </source>
</evidence>
<protein>
    <submittedName>
        <fullName evidence="2">Uncharacterized protein</fullName>
    </submittedName>
</protein>
<gene>
    <name evidence="2" type="ORF">PVAP13_7KG028929</name>
</gene>
<reference evidence="2" key="1">
    <citation type="submission" date="2020-05" db="EMBL/GenBank/DDBJ databases">
        <title>WGS assembly of Panicum virgatum.</title>
        <authorList>
            <person name="Lovell J.T."/>
            <person name="Jenkins J."/>
            <person name="Shu S."/>
            <person name="Juenger T.E."/>
            <person name="Schmutz J."/>
        </authorList>
    </citation>
    <scope>NUCLEOTIDE SEQUENCE</scope>
    <source>
        <strain evidence="2">AP13</strain>
    </source>
</reference>
<keyword evidence="3" id="KW-1185">Reference proteome</keyword>
<evidence type="ECO:0000313" key="3">
    <source>
        <dbReference type="Proteomes" id="UP000823388"/>
    </source>
</evidence>
<dbReference type="Proteomes" id="UP000823388">
    <property type="component" value="Chromosome 7K"/>
</dbReference>
<proteinExistence type="predicted"/>
<name>A0A8T0QAP6_PANVG</name>
<sequence>MHKHELRFPSHEAQTDYTLLAPVSACSPPLPPPALRSSPAGGARSGAPPRSTSRLASSPAVKTRRRPRGSSPASSQATPVPLAACRSAGTAATTASSPLSIPGSGCPSSVASMSSSCSTTPLELRTLVALRWCRPHSVARRRSGSSPSALETRCCGSRLQRSSARSISLASSSTPSRGSTALRPPFMESCPDALSWRACCCA</sequence>
<organism evidence="2 3">
    <name type="scientific">Panicum virgatum</name>
    <name type="common">Blackwell switchgrass</name>
    <dbReference type="NCBI Taxonomy" id="38727"/>
    <lineage>
        <taxon>Eukaryota</taxon>
        <taxon>Viridiplantae</taxon>
        <taxon>Streptophyta</taxon>
        <taxon>Embryophyta</taxon>
        <taxon>Tracheophyta</taxon>
        <taxon>Spermatophyta</taxon>
        <taxon>Magnoliopsida</taxon>
        <taxon>Liliopsida</taxon>
        <taxon>Poales</taxon>
        <taxon>Poaceae</taxon>
        <taxon>PACMAD clade</taxon>
        <taxon>Panicoideae</taxon>
        <taxon>Panicodae</taxon>
        <taxon>Paniceae</taxon>
        <taxon>Panicinae</taxon>
        <taxon>Panicum</taxon>
        <taxon>Panicum sect. Hiantes</taxon>
    </lineage>
</organism>
<dbReference type="EMBL" id="CM029049">
    <property type="protein sequence ID" value="KAG2570923.1"/>
    <property type="molecule type" value="Genomic_DNA"/>
</dbReference>